<dbReference type="Proteomes" id="UP001190700">
    <property type="component" value="Unassembled WGS sequence"/>
</dbReference>
<dbReference type="AlphaFoldDB" id="A0AAE0FNV9"/>
<keyword evidence="2" id="KW-1185">Reference proteome</keyword>
<accession>A0AAE0FNV9</accession>
<gene>
    <name evidence="1" type="ORF">CYMTET_28727</name>
</gene>
<reference evidence="1 2" key="1">
    <citation type="journal article" date="2015" name="Genome Biol. Evol.">
        <title>Comparative Genomics of a Bacterivorous Green Alga Reveals Evolutionary Causalities and Consequences of Phago-Mixotrophic Mode of Nutrition.</title>
        <authorList>
            <person name="Burns J.A."/>
            <person name="Paasch A."/>
            <person name="Narechania A."/>
            <person name="Kim E."/>
        </authorList>
    </citation>
    <scope>NUCLEOTIDE SEQUENCE [LARGE SCALE GENOMIC DNA]</scope>
    <source>
        <strain evidence="1 2">PLY_AMNH</strain>
    </source>
</reference>
<proteinExistence type="predicted"/>
<organism evidence="1 2">
    <name type="scientific">Cymbomonas tetramitiformis</name>
    <dbReference type="NCBI Taxonomy" id="36881"/>
    <lineage>
        <taxon>Eukaryota</taxon>
        <taxon>Viridiplantae</taxon>
        <taxon>Chlorophyta</taxon>
        <taxon>Pyramimonadophyceae</taxon>
        <taxon>Pyramimonadales</taxon>
        <taxon>Pyramimonadaceae</taxon>
        <taxon>Cymbomonas</taxon>
    </lineage>
</organism>
<sequence>MAFSQKEAEVCDVLTVRSAVQLAAFPCHLTHVRWRCPPDYPGRAGWRAVSSLRVLVHMQGDEEPSETWSVESGILPQ</sequence>
<name>A0AAE0FNV9_9CHLO</name>
<protein>
    <submittedName>
        <fullName evidence="1">Uncharacterized protein</fullName>
    </submittedName>
</protein>
<dbReference type="EMBL" id="LGRX02016220">
    <property type="protein sequence ID" value="KAK3262416.1"/>
    <property type="molecule type" value="Genomic_DNA"/>
</dbReference>
<comment type="caution">
    <text evidence="1">The sequence shown here is derived from an EMBL/GenBank/DDBJ whole genome shotgun (WGS) entry which is preliminary data.</text>
</comment>
<evidence type="ECO:0000313" key="2">
    <source>
        <dbReference type="Proteomes" id="UP001190700"/>
    </source>
</evidence>
<evidence type="ECO:0000313" key="1">
    <source>
        <dbReference type="EMBL" id="KAK3262416.1"/>
    </source>
</evidence>